<dbReference type="Proteomes" id="UP000634522">
    <property type="component" value="Unassembled WGS sequence"/>
</dbReference>
<name>A0ABX1NKB2_9RHOO</name>
<protein>
    <submittedName>
        <fullName evidence="1">Uncharacterized protein</fullName>
    </submittedName>
</protein>
<proteinExistence type="predicted"/>
<evidence type="ECO:0000313" key="1">
    <source>
        <dbReference type="EMBL" id="NMF99761.1"/>
    </source>
</evidence>
<dbReference type="EMBL" id="WTVS01000053">
    <property type="protein sequence ID" value="NMF99761.1"/>
    <property type="molecule type" value="Genomic_DNA"/>
</dbReference>
<keyword evidence="2" id="KW-1185">Reference proteome</keyword>
<dbReference type="RefSeq" id="WP_169142354.1">
    <property type="nucleotide sequence ID" value="NZ_WTVS01000053.1"/>
</dbReference>
<evidence type="ECO:0000313" key="2">
    <source>
        <dbReference type="Proteomes" id="UP000634522"/>
    </source>
</evidence>
<reference evidence="1 2" key="1">
    <citation type="submission" date="2019-12" db="EMBL/GenBank/DDBJ databases">
        <title>Comparative genomics gives insights into the taxonomy of the Azoarcus-Aromatoleum group and reveals separate origins of nif in the plant-associated Azoarcus and non-plant-associated Aromatoleum sub-groups.</title>
        <authorList>
            <person name="Lafos M."/>
            <person name="Maluk M."/>
            <person name="Batista M."/>
            <person name="Junghare M."/>
            <person name="Carmona M."/>
            <person name="Faoro H."/>
            <person name="Cruz L.M."/>
            <person name="Battistoni F."/>
            <person name="De Souza E."/>
            <person name="Pedrosa F."/>
            <person name="Chen W.-M."/>
            <person name="Poole P.S."/>
            <person name="Dixon R.A."/>
            <person name="James E.K."/>
        </authorList>
    </citation>
    <scope>NUCLEOTIDE SEQUENCE [LARGE SCALE GENOMIC DNA]</scope>
    <source>
        <strain evidence="1 2">T</strain>
    </source>
</reference>
<gene>
    <name evidence="1" type="ORF">GPA27_20495</name>
</gene>
<sequence length="97" mass="10247">MKTLTINDLPMTEELGCEAMSAVRGGMHDMYYTPFYWGGYVDTSTSNASFSAAQLINQGQSVVTNVGNNVAVLGGIASPSVPVTATQNANINNHVSF</sequence>
<organism evidence="1 2">
    <name type="scientific">Aromatoleum toluolicum</name>
    <dbReference type="NCBI Taxonomy" id="90060"/>
    <lineage>
        <taxon>Bacteria</taxon>
        <taxon>Pseudomonadati</taxon>
        <taxon>Pseudomonadota</taxon>
        <taxon>Betaproteobacteria</taxon>
        <taxon>Rhodocyclales</taxon>
        <taxon>Rhodocyclaceae</taxon>
        <taxon>Aromatoleum</taxon>
    </lineage>
</organism>
<accession>A0ABX1NKB2</accession>
<comment type="caution">
    <text evidence="1">The sequence shown here is derived from an EMBL/GenBank/DDBJ whole genome shotgun (WGS) entry which is preliminary data.</text>
</comment>